<evidence type="ECO:0000256" key="9">
    <source>
        <dbReference type="ARBA" id="ARBA00023284"/>
    </source>
</evidence>
<feature type="transmembrane region" description="Helical" evidence="10">
    <location>
        <begin position="110"/>
        <end position="128"/>
    </location>
</feature>
<evidence type="ECO:0000313" key="13">
    <source>
        <dbReference type="Proteomes" id="UP001321748"/>
    </source>
</evidence>
<feature type="transmembrane region" description="Helical" evidence="10">
    <location>
        <begin position="20"/>
        <end position="42"/>
    </location>
</feature>
<evidence type="ECO:0000256" key="4">
    <source>
        <dbReference type="ARBA" id="ARBA00022719"/>
    </source>
</evidence>
<evidence type="ECO:0000256" key="2">
    <source>
        <dbReference type="ARBA" id="ARBA00006214"/>
    </source>
</evidence>
<feature type="domain" description="Vitamin K epoxide reductase" evidence="11">
    <location>
        <begin position="16"/>
        <end position="162"/>
    </location>
</feature>
<dbReference type="Gene3D" id="1.20.1440.130">
    <property type="entry name" value="VKOR domain"/>
    <property type="match status" value="1"/>
</dbReference>
<evidence type="ECO:0000256" key="7">
    <source>
        <dbReference type="ARBA" id="ARBA00023136"/>
    </source>
</evidence>
<reference evidence="12 13" key="1">
    <citation type="journal article" date="2023" name="Microbiol. Spectr.">
        <title>Symbiosis of Carpenter Bees with Uncharacterized Lactic Acid Bacteria Showing NAD Auxotrophy.</title>
        <authorList>
            <person name="Kawasaki S."/>
            <person name="Ozawa K."/>
            <person name="Mori T."/>
            <person name="Yamamoto A."/>
            <person name="Ito M."/>
            <person name="Ohkuma M."/>
            <person name="Sakamoto M."/>
            <person name="Matsutani M."/>
        </authorList>
    </citation>
    <scope>NUCLEOTIDE SEQUENCE [LARGE SCALE GENOMIC DNA]</scope>
    <source>
        <strain evidence="12 13">KimH</strain>
    </source>
</reference>
<dbReference type="CDD" id="cd12922">
    <property type="entry name" value="VKOR_5"/>
    <property type="match status" value="1"/>
</dbReference>
<keyword evidence="7 10" id="KW-0472">Membrane</keyword>
<evidence type="ECO:0000256" key="5">
    <source>
        <dbReference type="ARBA" id="ARBA00022989"/>
    </source>
</evidence>
<sequence length="215" mass="23686">MSSPSFAANTGWRNSRTWTYLLALIASVAALVVSFVISAETLQMARNPESKLSCDINSTLSCTTVAQSWQSEIVHFGNMSFPNAFLGISVESVFVTIAVVGLMGVSVPRWFARASWLGSFAAFIYAYWLFSQSIFVIKALCPWCLVLTFSATIQFMAFSHASVSVQGLPLAEERFGALGRALRKYYRLHFDLMVDAVWIAAMVALVLVNYSSAIF</sequence>
<keyword evidence="8" id="KW-1015">Disulfide bond</keyword>
<evidence type="ECO:0000256" key="3">
    <source>
        <dbReference type="ARBA" id="ARBA00022692"/>
    </source>
</evidence>
<evidence type="ECO:0000256" key="10">
    <source>
        <dbReference type="SAM" id="Phobius"/>
    </source>
</evidence>
<dbReference type="Pfam" id="PF07884">
    <property type="entry name" value="VKOR"/>
    <property type="match status" value="1"/>
</dbReference>
<dbReference type="InterPro" id="IPR041714">
    <property type="entry name" value="VKOR_Actinobacteria"/>
</dbReference>
<evidence type="ECO:0000313" key="12">
    <source>
        <dbReference type="EMBL" id="BDR54342.1"/>
    </source>
</evidence>
<evidence type="ECO:0000256" key="1">
    <source>
        <dbReference type="ARBA" id="ARBA00004141"/>
    </source>
</evidence>
<dbReference type="EMBL" id="AP026800">
    <property type="protein sequence ID" value="BDR54342.1"/>
    <property type="molecule type" value="Genomic_DNA"/>
</dbReference>
<dbReference type="RefSeq" id="WP_317643355.1">
    <property type="nucleotide sequence ID" value="NZ_AP026800.1"/>
</dbReference>
<keyword evidence="4" id="KW-0874">Quinone</keyword>
<keyword evidence="9" id="KW-0676">Redox-active center</keyword>
<evidence type="ECO:0000259" key="11">
    <source>
        <dbReference type="SMART" id="SM00756"/>
    </source>
</evidence>
<keyword evidence="13" id="KW-1185">Reference proteome</keyword>
<feature type="transmembrane region" description="Helical" evidence="10">
    <location>
        <begin position="140"/>
        <end position="161"/>
    </location>
</feature>
<gene>
    <name evidence="12" type="ORF">KIMH_04530</name>
</gene>
<organism evidence="12 13">
    <name type="scientific">Bombiscardovia apis</name>
    <dbReference type="NCBI Taxonomy" id="2932182"/>
    <lineage>
        <taxon>Bacteria</taxon>
        <taxon>Bacillati</taxon>
        <taxon>Actinomycetota</taxon>
        <taxon>Actinomycetes</taxon>
        <taxon>Bifidobacteriales</taxon>
        <taxon>Bifidobacteriaceae</taxon>
        <taxon>Bombiscardovia</taxon>
    </lineage>
</organism>
<feature type="transmembrane region" description="Helical" evidence="10">
    <location>
        <begin position="192"/>
        <end position="210"/>
    </location>
</feature>
<keyword evidence="5 10" id="KW-1133">Transmembrane helix</keyword>
<evidence type="ECO:0000256" key="8">
    <source>
        <dbReference type="ARBA" id="ARBA00023157"/>
    </source>
</evidence>
<dbReference type="InterPro" id="IPR038354">
    <property type="entry name" value="VKOR_sf"/>
</dbReference>
<protein>
    <submittedName>
        <fullName evidence="12">Membrane protein</fullName>
    </submittedName>
</protein>
<dbReference type="InterPro" id="IPR012932">
    <property type="entry name" value="VKOR"/>
</dbReference>
<comment type="similarity">
    <text evidence="2">Belongs to the VKOR family.</text>
</comment>
<evidence type="ECO:0000256" key="6">
    <source>
        <dbReference type="ARBA" id="ARBA00023002"/>
    </source>
</evidence>
<feature type="transmembrane region" description="Helical" evidence="10">
    <location>
        <begin position="84"/>
        <end position="104"/>
    </location>
</feature>
<dbReference type="SMART" id="SM00756">
    <property type="entry name" value="VKc"/>
    <property type="match status" value="1"/>
</dbReference>
<dbReference type="Proteomes" id="UP001321748">
    <property type="component" value="Chromosome"/>
</dbReference>
<proteinExistence type="inferred from homology"/>
<accession>A0ABN6SE80</accession>
<comment type="subcellular location">
    <subcellularLocation>
        <location evidence="1">Membrane</location>
        <topology evidence="1">Multi-pass membrane protein</topology>
    </subcellularLocation>
</comment>
<name>A0ABN6SE80_9BIFI</name>
<keyword evidence="3 10" id="KW-0812">Transmembrane</keyword>
<keyword evidence="6" id="KW-0560">Oxidoreductase</keyword>